<dbReference type="Pfam" id="PF13561">
    <property type="entry name" value="adh_short_C2"/>
    <property type="match status" value="1"/>
</dbReference>
<dbReference type="InterPro" id="IPR036291">
    <property type="entry name" value="NAD(P)-bd_dom_sf"/>
</dbReference>
<dbReference type="InterPro" id="IPR030981">
    <property type="entry name" value="SDR_subfam_2"/>
</dbReference>
<keyword evidence="4" id="KW-1185">Reference proteome</keyword>
<evidence type="ECO:0000313" key="3">
    <source>
        <dbReference type="EMBL" id="SHE80253.1"/>
    </source>
</evidence>
<dbReference type="EMBL" id="FQUL01000025">
    <property type="protein sequence ID" value="SHE80253.1"/>
    <property type="molecule type" value="Genomic_DNA"/>
</dbReference>
<organism evidence="3 4">
    <name type="scientific">Ferrithrix thermotolerans DSM 19514</name>
    <dbReference type="NCBI Taxonomy" id="1121881"/>
    <lineage>
        <taxon>Bacteria</taxon>
        <taxon>Bacillati</taxon>
        <taxon>Actinomycetota</taxon>
        <taxon>Acidimicrobiia</taxon>
        <taxon>Acidimicrobiales</taxon>
        <taxon>Acidimicrobiaceae</taxon>
        <taxon>Ferrithrix</taxon>
    </lineage>
</organism>
<dbReference type="AlphaFoldDB" id="A0A1M4WGQ7"/>
<dbReference type="PRINTS" id="PR00081">
    <property type="entry name" value="GDHRDH"/>
</dbReference>
<dbReference type="InterPro" id="IPR020904">
    <property type="entry name" value="Sc_DH/Rdtase_CS"/>
</dbReference>
<dbReference type="SUPFAM" id="SSF51735">
    <property type="entry name" value="NAD(P)-binding Rossmann-fold domains"/>
    <property type="match status" value="1"/>
</dbReference>
<dbReference type="InterPro" id="IPR002347">
    <property type="entry name" value="SDR_fam"/>
</dbReference>
<dbReference type="OrthoDB" id="4535149at2"/>
<dbReference type="Gene3D" id="3.40.50.720">
    <property type="entry name" value="NAD(P)-binding Rossmann-like Domain"/>
    <property type="match status" value="1"/>
</dbReference>
<dbReference type="STRING" id="1121881.SAMN02745225_01665"/>
<evidence type="ECO:0000256" key="1">
    <source>
        <dbReference type="ARBA" id="ARBA00006484"/>
    </source>
</evidence>
<dbReference type="RefSeq" id="WP_072791239.1">
    <property type="nucleotide sequence ID" value="NZ_FQUL01000025.1"/>
</dbReference>
<reference evidence="4" key="1">
    <citation type="submission" date="2016-11" db="EMBL/GenBank/DDBJ databases">
        <authorList>
            <person name="Varghese N."/>
            <person name="Submissions S."/>
        </authorList>
    </citation>
    <scope>NUCLEOTIDE SEQUENCE [LARGE SCALE GENOMIC DNA]</scope>
    <source>
        <strain evidence="4">DSM 19514</strain>
    </source>
</reference>
<name>A0A1M4WGQ7_9ACTN</name>
<dbReference type="PROSITE" id="PS00061">
    <property type="entry name" value="ADH_SHORT"/>
    <property type="match status" value="1"/>
</dbReference>
<evidence type="ECO:0000313" key="4">
    <source>
        <dbReference type="Proteomes" id="UP000184295"/>
    </source>
</evidence>
<dbReference type="NCBIfam" id="TIGR04504">
    <property type="entry name" value="SDR_subfam_2"/>
    <property type="match status" value="1"/>
</dbReference>
<dbReference type="PANTHER" id="PTHR43639">
    <property type="entry name" value="OXIDOREDUCTASE, SHORT-CHAIN DEHYDROGENASE/REDUCTASE FAMILY (AFU_ORTHOLOGUE AFUA_5G02870)"/>
    <property type="match status" value="1"/>
</dbReference>
<comment type="similarity">
    <text evidence="1">Belongs to the short-chain dehydrogenases/reductases (SDR) family.</text>
</comment>
<accession>A0A1M4WGQ7</accession>
<gene>
    <name evidence="3" type="ORF">SAMN02745225_01665</name>
</gene>
<proteinExistence type="inferred from homology"/>
<sequence>MGAGVTPPRSAIVTGAARGVGLAVVRRLLEASYSVLALDGFTDIDLPYECSTPSDLLALQGSFGSSSLSISSVDVRDAHTLIDTVTSFCNHTSIDTPGAQLAVVVGCAGVIDGSDRSWELNLDTERMIIETNLLGIMNLARATIPALITSASPTKRFIAISSAAGHKPLPQLAAYVASKHGVEGFVKSLALELTGTSVTANAVAPGSTRTKILEHSARIYGLSSVEEFSPQHLTERLLEPAEIADAVMFLASEGAASITGTVVAVDGGLSIT</sequence>
<evidence type="ECO:0000256" key="2">
    <source>
        <dbReference type="ARBA" id="ARBA00023002"/>
    </source>
</evidence>
<dbReference type="GO" id="GO:0016491">
    <property type="term" value="F:oxidoreductase activity"/>
    <property type="evidence" value="ECO:0007669"/>
    <property type="project" value="UniProtKB-KW"/>
</dbReference>
<protein>
    <submittedName>
        <fullName evidence="3">SDR family mycofactocin-dependent oxidoreductase</fullName>
    </submittedName>
</protein>
<keyword evidence="2" id="KW-0560">Oxidoreductase</keyword>
<dbReference type="PANTHER" id="PTHR43639:SF1">
    <property type="entry name" value="SHORT-CHAIN DEHYDROGENASE_REDUCTASE FAMILY PROTEIN"/>
    <property type="match status" value="1"/>
</dbReference>
<dbReference type="CDD" id="cd05233">
    <property type="entry name" value="SDR_c"/>
    <property type="match status" value="1"/>
</dbReference>
<dbReference type="Proteomes" id="UP000184295">
    <property type="component" value="Unassembled WGS sequence"/>
</dbReference>